<evidence type="ECO:0000259" key="8">
    <source>
        <dbReference type="Pfam" id="PF00149"/>
    </source>
</evidence>
<keyword evidence="7" id="KW-0235">DNA replication</keyword>
<evidence type="ECO:0000313" key="10">
    <source>
        <dbReference type="EMBL" id="EFW05305.1"/>
    </source>
</evidence>
<evidence type="ECO:0000256" key="6">
    <source>
        <dbReference type="ARBA" id="ARBA00022839"/>
    </source>
</evidence>
<protein>
    <recommendedName>
        <fullName evidence="3 7">Nuclease SbcCD subunit D</fullName>
    </recommendedName>
</protein>
<dbReference type="Pfam" id="PF12320">
    <property type="entry name" value="SbcD_C"/>
    <property type="match status" value="1"/>
</dbReference>
<proteinExistence type="inferred from homology"/>
<dbReference type="PANTHER" id="PTHR30337:SF0">
    <property type="entry name" value="NUCLEASE SBCCD SUBUNIT D"/>
    <property type="match status" value="1"/>
</dbReference>
<dbReference type="RefSeq" id="WP_008788565.1">
    <property type="nucleotide sequence ID" value="NZ_AKCB01000003.1"/>
</dbReference>
<evidence type="ECO:0000256" key="4">
    <source>
        <dbReference type="ARBA" id="ARBA00022722"/>
    </source>
</evidence>
<feature type="domain" description="Nuclease SbcCD subunit D C-terminal" evidence="9">
    <location>
        <begin position="262"/>
        <end position="348"/>
    </location>
</feature>
<dbReference type="AlphaFoldDB" id="E7G9L1"/>
<dbReference type="InterPro" id="IPR004593">
    <property type="entry name" value="SbcD"/>
</dbReference>
<dbReference type="HOGENOM" id="CLU_038045_0_1_9"/>
<dbReference type="eggNOG" id="COG0420">
    <property type="taxonomic scope" value="Bacteria"/>
</dbReference>
<keyword evidence="4 7" id="KW-0540">Nuclease</keyword>
<dbReference type="STRING" id="100884.GCA_000269565_03298"/>
<dbReference type="GO" id="GO:0006310">
    <property type="term" value="P:DNA recombination"/>
    <property type="evidence" value="ECO:0007669"/>
    <property type="project" value="UniProtKB-KW"/>
</dbReference>
<keyword evidence="7" id="KW-0233">DNA recombination</keyword>
<evidence type="ECO:0000256" key="1">
    <source>
        <dbReference type="ARBA" id="ARBA00010555"/>
    </source>
</evidence>
<gene>
    <name evidence="7" type="primary">sbcD</name>
    <name evidence="10" type="ORF">HMPREF9488_01450</name>
</gene>
<organism evidence="10 11">
    <name type="scientific">Coprobacillus cateniformis</name>
    <dbReference type="NCBI Taxonomy" id="100884"/>
    <lineage>
        <taxon>Bacteria</taxon>
        <taxon>Bacillati</taxon>
        <taxon>Bacillota</taxon>
        <taxon>Erysipelotrichia</taxon>
        <taxon>Erysipelotrichales</taxon>
        <taxon>Coprobacillaceae</taxon>
        <taxon>Coprobacillus</taxon>
    </lineage>
</organism>
<comment type="caution">
    <text evidence="10">The sequence shown here is derived from an EMBL/GenBank/DDBJ whole genome shotgun (WGS) entry which is preliminary data.</text>
</comment>
<evidence type="ECO:0000259" key="9">
    <source>
        <dbReference type="Pfam" id="PF12320"/>
    </source>
</evidence>
<dbReference type="GeneID" id="78231065"/>
<dbReference type="NCBIfam" id="TIGR00619">
    <property type="entry name" value="sbcd"/>
    <property type="match status" value="1"/>
</dbReference>
<keyword evidence="7" id="KW-0255">Endonuclease</keyword>
<dbReference type="GO" id="GO:0008408">
    <property type="term" value="F:3'-5' exonuclease activity"/>
    <property type="evidence" value="ECO:0007669"/>
    <property type="project" value="InterPro"/>
</dbReference>
<dbReference type="InterPro" id="IPR050535">
    <property type="entry name" value="DNA_Repair-Maintenance_Comp"/>
</dbReference>
<dbReference type="InterPro" id="IPR004843">
    <property type="entry name" value="Calcineurin-like_PHP"/>
</dbReference>
<evidence type="ECO:0000256" key="7">
    <source>
        <dbReference type="RuleBase" id="RU363069"/>
    </source>
</evidence>
<name>E7G9L1_9FIRM</name>
<dbReference type="InterPro" id="IPR029052">
    <property type="entry name" value="Metallo-depent_PP-like"/>
</dbReference>
<accession>E7G9L1</accession>
<dbReference type="Proteomes" id="UP000003157">
    <property type="component" value="Unassembled WGS sequence"/>
</dbReference>
<comment type="function">
    <text evidence="7">SbcCD cleaves DNA hairpin structures. These structures can inhibit DNA replication and are intermediates in certain DNA recombination reactions. The complex acts as a 3'-&gt;5' double strand exonuclease that can open hairpins. It also has a 5' single-strand endonuclease activity.</text>
</comment>
<dbReference type="Gene3D" id="3.60.21.10">
    <property type="match status" value="1"/>
</dbReference>
<evidence type="ECO:0000313" key="11">
    <source>
        <dbReference type="Proteomes" id="UP000003157"/>
    </source>
</evidence>
<feature type="domain" description="Calcineurin-like phosphoesterase" evidence="8">
    <location>
        <begin position="1"/>
        <end position="213"/>
    </location>
</feature>
<evidence type="ECO:0000256" key="5">
    <source>
        <dbReference type="ARBA" id="ARBA00022801"/>
    </source>
</evidence>
<dbReference type="OrthoDB" id="9773856at2"/>
<comment type="similarity">
    <text evidence="1 7">Belongs to the SbcD family.</text>
</comment>
<reference evidence="10 11" key="1">
    <citation type="submission" date="2010-12" db="EMBL/GenBank/DDBJ databases">
        <title>The Genome Sequence of Coprobacillus sp. strain 29_1.</title>
        <authorList>
            <consortium name="The Broad Institute Genome Sequencing Platform"/>
            <person name="Earl A."/>
            <person name="Ward D."/>
            <person name="Feldgarden M."/>
            <person name="Gevers D."/>
            <person name="Daigneault M."/>
            <person name="Sibley C.D."/>
            <person name="White A."/>
            <person name="Strauss J."/>
            <person name="Allen-Vercoe E."/>
            <person name="Young S.K."/>
            <person name="Zeng Q."/>
            <person name="Gargeya S."/>
            <person name="Fitzgerald M."/>
            <person name="Haas B."/>
            <person name="Abouelleil A."/>
            <person name="Alvarado L."/>
            <person name="Arachchi H.M."/>
            <person name="Berlin A."/>
            <person name="Brown A."/>
            <person name="Chapman S.B."/>
            <person name="Chen Z."/>
            <person name="Dunbar C."/>
            <person name="Freedman E."/>
            <person name="Gearin G."/>
            <person name="Gellesch M."/>
            <person name="Goldberg J."/>
            <person name="Griggs A."/>
            <person name="Gujja S."/>
            <person name="Heilman E."/>
            <person name="Heiman D."/>
            <person name="Howarth C."/>
            <person name="Larson L."/>
            <person name="Lui A."/>
            <person name="MacDonald P.J.P."/>
            <person name="Mehta T."/>
            <person name="Montmayeur A."/>
            <person name="Murphy C."/>
            <person name="Neiman D."/>
            <person name="Pearson M."/>
            <person name="Priest M."/>
            <person name="Roberts A."/>
            <person name="Saif S."/>
            <person name="Shea T."/>
            <person name="Shenoy N."/>
            <person name="Sisk P."/>
            <person name="Stolte C."/>
            <person name="Sykes S."/>
            <person name="White J."/>
            <person name="Yandava C."/>
            <person name="Nusbaum C."/>
            <person name="Birren B."/>
        </authorList>
    </citation>
    <scope>NUCLEOTIDE SEQUENCE [LARGE SCALE GENOMIC DNA]</scope>
    <source>
        <strain evidence="10 11">29_1</strain>
    </source>
</reference>
<dbReference type="GO" id="GO:0006260">
    <property type="term" value="P:DNA replication"/>
    <property type="evidence" value="ECO:0007669"/>
    <property type="project" value="UniProtKB-KW"/>
</dbReference>
<keyword evidence="6 7" id="KW-0269">Exonuclease</keyword>
<dbReference type="PANTHER" id="PTHR30337">
    <property type="entry name" value="COMPONENT OF ATP-DEPENDENT DSDNA EXONUCLEASE"/>
    <property type="match status" value="1"/>
</dbReference>
<keyword evidence="11" id="KW-1185">Reference proteome</keyword>
<dbReference type="SUPFAM" id="SSF56300">
    <property type="entry name" value="Metallo-dependent phosphatases"/>
    <property type="match status" value="1"/>
</dbReference>
<evidence type="ECO:0000256" key="3">
    <source>
        <dbReference type="ARBA" id="ARBA00013365"/>
    </source>
</evidence>
<dbReference type="GO" id="GO:0004519">
    <property type="term" value="F:endonuclease activity"/>
    <property type="evidence" value="ECO:0007669"/>
    <property type="project" value="UniProtKB-KW"/>
</dbReference>
<dbReference type="CDD" id="cd00840">
    <property type="entry name" value="MPP_Mre11_N"/>
    <property type="match status" value="1"/>
</dbReference>
<comment type="subunit">
    <text evidence="2 7">Heterodimer of SbcC and SbcD.</text>
</comment>
<dbReference type="EMBL" id="ADKX01000026">
    <property type="protein sequence ID" value="EFW05305.1"/>
    <property type="molecule type" value="Genomic_DNA"/>
</dbReference>
<keyword evidence="5 7" id="KW-0378">Hydrolase</keyword>
<sequence length="375" mass="43824">MKFVHIGDLHLGKVIHQYSLLDIQRELLFELLEFMNQEDIHILLIAGDVYDRFIPSQEAVNLLDDFLSCALLKYNLEVFMISGNHDSNDRMHFASSILSAQGLHIETYLKEEMQYVEIDDVRFYLLPFVKPSQIKGMYQVEELNNYQDALSLYMSHQHIDKNYKNIMMTHQFVGHSSVTSESEIPLSVGGSEIVDVSLFQDFDYVALGHLHAPQKVSRETVRYSGSLMRYSFDEVQQKKSIVIVDTDDMSVTTYALHPSVTLEKYKATFEQFMDPHYIYKKDDFLAFELEDQTLIPHAIDQLRVLYPRLLQITYSYLINQQTHQQIKKIQSIEQMDTPALFTQFYQDMKNSELSSQQQKIVLELLEKVGEDHENY</sequence>
<dbReference type="InterPro" id="IPR041796">
    <property type="entry name" value="Mre11_N"/>
</dbReference>
<dbReference type="Pfam" id="PF00149">
    <property type="entry name" value="Metallophos"/>
    <property type="match status" value="1"/>
</dbReference>
<dbReference type="InterPro" id="IPR026843">
    <property type="entry name" value="SbcD_C"/>
</dbReference>
<evidence type="ECO:0000256" key="2">
    <source>
        <dbReference type="ARBA" id="ARBA00011322"/>
    </source>
</evidence>